<dbReference type="KEGG" id="cyn:Cyan7425_0886"/>
<dbReference type="eggNOG" id="COG2821">
    <property type="taxonomic scope" value="Bacteria"/>
</dbReference>
<dbReference type="CAZy" id="GH102">
    <property type="family name" value="Glycoside Hydrolase Family 102"/>
</dbReference>
<evidence type="ECO:0000256" key="3">
    <source>
        <dbReference type="ARBA" id="ARBA00023239"/>
    </source>
</evidence>
<dbReference type="GO" id="GO:0004553">
    <property type="term" value="F:hydrolase activity, hydrolyzing O-glycosyl compounds"/>
    <property type="evidence" value="ECO:0007669"/>
    <property type="project" value="InterPro"/>
</dbReference>
<name>B8HWW9_CYAP4</name>
<feature type="domain" description="Lytic transglycosylase MltA" evidence="6">
    <location>
        <begin position="147"/>
        <end position="288"/>
    </location>
</feature>
<dbReference type="PANTHER" id="PTHR30124">
    <property type="entry name" value="MEMBRANE-BOUND LYTIC MUREIN TRANSGLYCOSYLASE A"/>
    <property type="match status" value="1"/>
</dbReference>
<dbReference type="InterPro" id="IPR005300">
    <property type="entry name" value="MltA_B"/>
</dbReference>
<dbReference type="GO" id="GO:0009254">
    <property type="term" value="P:peptidoglycan turnover"/>
    <property type="evidence" value="ECO:0007669"/>
    <property type="project" value="InterPro"/>
</dbReference>
<dbReference type="PIRSF" id="PIRSF019422">
    <property type="entry name" value="MltA"/>
    <property type="match status" value="1"/>
</dbReference>
<dbReference type="GO" id="GO:0009253">
    <property type="term" value="P:peptidoglycan catabolic process"/>
    <property type="evidence" value="ECO:0007669"/>
    <property type="project" value="TreeGrafter"/>
</dbReference>
<dbReference type="GO" id="GO:0071555">
    <property type="term" value="P:cell wall organization"/>
    <property type="evidence" value="ECO:0007669"/>
    <property type="project" value="UniProtKB-KW"/>
</dbReference>
<accession>B8HWW9</accession>
<evidence type="ECO:0000313" key="7">
    <source>
        <dbReference type="EMBL" id="ACL43272.1"/>
    </source>
</evidence>
<dbReference type="SUPFAM" id="SSF50685">
    <property type="entry name" value="Barwin-like endoglucanases"/>
    <property type="match status" value="1"/>
</dbReference>
<evidence type="ECO:0000259" key="6">
    <source>
        <dbReference type="SMART" id="SM00925"/>
    </source>
</evidence>
<evidence type="ECO:0000256" key="5">
    <source>
        <dbReference type="ARBA" id="ARBA00030918"/>
    </source>
</evidence>
<evidence type="ECO:0000256" key="1">
    <source>
        <dbReference type="ARBA" id="ARBA00001420"/>
    </source>
</evidence>
<dbReference type="HOGENOM" id="CLU_037751_1_0_3"/>
<dbReference type="CDD" id="cd14485">
    <property type="entry name" value="mltA_like_LT_A"/>
    <property type="match status" value="1"/>
</dbReference>
<dbReference type="EC" id="4.2.2.n1" evidence="2"/>
<sequence length="390" mass="43140">MNVLALAFSLGLGLLAATPLPIQTTPLRPVAVSQLSPQLGLDAQLWGKQSDRPRLLAALDYSLQYLQSAEAVKDYQEYTAEGKVGEGFGPALRQRVIQSLQRFRQLVIQSKTPQQLQAAVRREFAFYQAVGKDNAGTVSFTGYYEPVYRASTVPTPDYRYPLYTLPPGFKQWPKPHPTREQLEGQDGLQASAGPLKGLELVWLRDRLEAFLIQVQGSAQLQLTNGKIMTVGYAGKTDYPYTSIGQELIKDGKLKREELTLPRLLQYFKDNPQDLNTYLPRNQSFVFFRNTGGSPATGSLHIPVTPERSIATDKTLMPPGALAVMKTEIPYRNASGQLVKQKVSRYAFDQDTGSAIKGPGRVDIFMGTGQQAKARAGLINGPGQLYYLLLK</sequence>
<reference evidence="7" key="1">
    <citation type="submission" date="2009-01" db="EMBL/GenBank/DDBJ databases">
        <title>Complete sequence of chromosome Cyanothece sp. PCC 7425.</title>
        <authorList>
            <consortium name="US DOE Joint Genome Institute"/>
            <person name="Lucas S."/>
            <person name="Copeland A."/>
            <person name="Lapidus A."/>
            <person name="Glavina del Rio T."/>
            <person name="Dalin E."/>
            <person name="Tice H."/>
            <person name="Bruce D."/>
            <person name="Goodwin L."/>
            <person name="Pitluck S."/>
            <person name="Sims D."/>
            <person name="Meineke L."/>
            <person name="Brettin T."/>
            <person name="Detter J.C."/>
            <person name="Han C."/>
            <person name="Larimer F."/>
            <person name="Land M."/>
            <person name="Hauser L."/>
            <person name="Kyrpides N."/>
            <person name="Ovchinnikova G."/>
            <person name="Liberton M."/>
            <person name="Stoeckel J."/>
            <person name="Banerjee A."/>
            <person name="Singh A."/>
            <person name="Page L."/>
            <person name="Sato H."/>
            <person name="Zhao L."/>
            <person name="Sherman L."/>
            <person name="Pakrasi H."/>
            <person name="Richardson P."/>
        </authorList>
    </citation>
    <scope>NUCLEOTIDE SEQUENCE</scope>
    <source>
        <strain evidence="7">PCC 7425</strain>
    </source>
</reference>
<dbReference type="Gene3D" id="2.40.240.50">
    <property type="entry name" value="Barwin-like endoglucanases"/>
    <property type="match status" value="1"/>
</dbReference>
<protein>
    <recommendedName>
        <fullName evidence="2">peptidoglycan lytic exotransglycosylase</fullName>
        <ecNumber evidence="2">4.2.2.n1</ecNumber>
    </recommendedName>
    <alternativeName>
        <fullName evidence="5">Murein hydrolase A</fullName>
    </alternativeName>
</protein>
<evidence type="ECO:0000256" key="4">
    <source>
        <dbReference type="ARBA" id="ARBA00023316"/>
    </source>
</evidence>
<dbReference type="InterPro" id="IPR026044">
    <property type="entry name" value="MltA"/>
</dbReference>
<organism evidence="7">
    <name type="scientific">Cyanothece sp. (strain PCC 7425 / ATCC 29141)</name>
    <dbReference type="NCBI Taxonomy" id="395961"/>
    <lineage>
        <taxon>Bacteria</taxon>
        <taxon>Bacillati</taxon>
        <taxon>Cyanobacteriota</taxon>
        <taxon>Cyanophyceae</taxon>
        <taxon>Gomontiellales</taxon>
        <taxon>Cyanothecaceae</taxon>
        <taxon>Cyanothece</taxon>
    </lineage>
</organism>
<dbReference type="STRING" id="395961.Cyan7425_0886"/>
<dbReference type="InterPro" id="IPR010611">
    <property type="entry name" value="3D_dom"/>
</dbReference>
<dbReference type="SMART" id="SM00925">
    <property type="entry name" value="MltA"/>
    <property type="match status" value="1"/>
</dbReference>
<dbReference type="Pfam" id="PF03562">
    <property type="entry name" value="MltA"/>
    <property type="match status" value="1"/>
</dbReference>
<proteinExistence type="predicted"/>
<comment type="catalytic activity">
    <reaction evidence="1">
        <text>Exolytic cleavage of the (1-&gt;4)-beta-glycosidic linkage between N-acetylmuramic acid (MurNAc) and N-acetylglucosamine (GlcNAc) residues in peptidoglycan, from either the reducing or the non-reducing ends of the peptidoglycan chains, with concomitant formation of a 1,6-anhydrobond in the MurNAc residue.</text>
        <dbReference type="EC" id="4.2.2.n1"/>
    </reaction>
</comment>
<dbReference type="InterPro" id="IPR036908">
    <property type="entry name" value="RlpA-like_sf"/>
</dbReference>
<keyword evidence="4" id="KW-0961">Cell wall biogenesis/degradation</keyword>
<dbReference type="CDD" id="cd14668">
    <property type="entry name" value="mlta_B"/>
    <property type="match status" value="1"/>
</dbReference>
<dbReference type="Gene3D" id="2.40.40.10">
    <property type="entry name" value="RlpA-like domain"/>
    <property type="match status" value="1"/>
</dbReference>
<gene>
    <name evidence="7" type="ordered locus">Cyan7425_0886</name>
</gene>
<dbReference type="AlphaFoldDB" id="B8HWW9"/>
<keyword evidence="3" id="KW-0456">Lyase</keyword>
<dbReference type="Pfam" id="PF06725">
    <property type="entry name" value="3D"/>
    <property type="match status" value="1"/>
</dbReference>
<dbReference type="PANTHER" id="PTHR30124:SF0">
    <property type="entry name" value="MEMBRANE-BOUND LYTIC MUREIN TRANSGLYCOSYLASE A"/>
    <property type="match status" value="1"/>
</dbReference>
<dbReference type="OrthoDB" id="9783686at2"/>
<dbReference type="EMBL" id="CP001344">
    <property type="protein sequence ID" value="ACL43272.1"/>
    <property type="molecule type" value="Genomic_DNA"/>
</dbReference>
<dbReference type="GO" id="GO:0008933">
    <property type="term" value="F:peptidoglycan lytic transglycosylase activity"/>
    <property type="evidence" value="ECO:0007669"/>
    <property type="project" value="TreeGrafter"/>
</dbReference>
<evidence type="ECO:0000256" key="2">
    <source>
        <dbReference type="ARBA" id="ARBA00012587"/>
    </source>
</evidence>
<dbReference type="GO" id="GO:0019867">
    <property type="term" value="C:outer membrane"/>
    <property type="evidence" value="ECO:0007669"/>
    <property type="project" value="InterPro"/>
</dbReference>